<evidence type="ECO:0000313" key="3">
    <source>
        <dbReference type="Proteomes" id="UP000230002"/>
    </source>
</evidence>
<dbReference type="EMBL" id="AYKW01000001">
    <property type="protein sequence ID" value="PIL36339.1"/>
    <property type="molecule type" value="Genomic_DNA"/>
</dbReference>
<organism evidence="2 3">
    <name type="scientific">Ganoderma sinense ZZ0214-1</name>
    <dbReference type="NCBI Taxonomy" id="1077348"/>
    <lineage>
        <taxon>Eukaryota</taxon>
        <taxon>Fungi</taxon>
        <taxon>Dikarya</taxon>
        <taxon>Basidiomycota</taxon>
        <taxon>Agaricomycotina</taxon>
        <taxon>Agaricomycetes</taxon>
        <taxon>Polyporales</taxon>
        <taxon>Polyporaceae</taxon>
        <taxon>Ganoderma</taxon>
    </lineage>
</organism>
<sequence length="220" mass="23784">MAMAMACATASAGPCRRRPAVSPHSPASDSGLRSGGRAPHRSLRGIQCSPRTACAIAGRPVPTAHRAMRPPAPARRRHTVAPSPAYVIVVRPAEMLGEHQVSRLSVKPGAADFDFSGSRPRVRGPRPCILAPCAPEFPRSAPLCARRWDRPFACVANTLCAKRIPLRVKQFQLYLPGGVESLADQNPTTARGAAGYMRFILEFWQISTSLCSPFSVEKYD</sequence>
<name>A0A2G8SRE5_9APHY</name>
<keyword evidence="3" id="KW-1185">Reference proteome</keyword>
<proteinExistence type="predicted"/>
<dbReference type="AlphaFoldDB" id="A0A2G8SRE5"/>
<feature type="region of interest" description="Disordered" evidence="1">
    <location>
        <begin position="12"/>
        <end position="44"/>
    </location>
</feature>
<accession>A0A2G8SRE5</accession>
<comment type="caution">
    <text evidence="2">The sequence shown here is derived from an EMBL/GenBank/DDBJ whole genome shotgun (WGS) entry which is preliminary data.</text>
</comment>
<gene>
    <name evidence="2" type="ORF">GSI_00027</name>
</gene>
<protein>
    <submittedName>
        <fullName evidence="2">Uncharacterized protein</fullName>
    </submittedName>
</protein>
<evidence type="ECO:0000313" key="2">
    <source>
        <dbReference type="EMBL" id="PIL36339.1"/>
    </source>
</evidence>
<evidence type="ECO:0000256" key="1">
    <source>
        <dbReference type="SAM" id="MobiDB-lite"/>
    </source>
</evidence>
<dbReference type="Proteomes" id="UP000230002">
    <property type="component" value="Unassembled WGS sequence"/>
</dbReference>
<reference evidence="2 3" key="1">
    <citation type="journal article" date="2015" name="Sci. Rep.">
        <title>Chromosome-level genome map provides insights into diverse defense mechanisms in the medicinal fungus Ganoderma sinense.</title>
        <authorList>
            <person name="Zhu Y."/>
            <person name="Xu J."/>
            <person name="Sun C."/>
            <person name="Zhou S."/>
            <person name="Xu H."/>
            <person name="Nelson D.R."/>
            <person name="Qian J."/>
            <person name="Song J."/>
            <person name="Luo H."/>
            <person name="Xiang L."/>
            <person name="Li Y."/>
            <person name="Xu Z."/>
            <person name="Ji A."/>
            <person name="Wang L."/>
            <person name="Lu S."/>
            <person name="Hayward A."/>
            <person name="Sun W."/>
            <person name="Li X."/>
            <person name="Schwartz D.C."/>
            <person name="Wang Y."/>
            <person name="Chen S."/>
        </authorList>
    </citation>
    <scope>NUCLEOTIDE SEQUENCE [LARGE SCALE GENOMIC DNA]</scope>
    <source>
        <strain evidence="2 3">ZZ0214-1</strain>
    </source>
</reference>